<sequence>MTWGNQHSTSKCSVLHRNAIRCVTERCLDLLYCLRDLALQYASPDGVAYVAGQTQLPPPDGQEQDQLSEPCEERGYSSRSPWLEDLRLDRQWQDEQTYALCNTWFASIDRHQEARASLSACKRGEALAAALDVALDDALHRTTDAYLLAPFDDSFAGKLAAVLQHLSHGCCCVGNRGGSAESKALRSSPEGAVLATRHFIEASHLQQLQREIESLAQYLLRMLAEAKARREAQMLKQSRWVNRQCTGGRAGLMKSSGLGSPLREVCDSDHDWRRHRAGVPSRVVLVARSEQQVGQQVNSQGSCAEQQETPEKTWGQNTTCW</sequence>
<dbReference type="GeneID" id="63739333"/>
<proteinExistence type="predicted"/>
<keyword evidence="3" id="KW-1185">Reference proteome</keyword>
<feature type="region of interest" description="Disordered" evidence="1">
    <location>
        <begin position="297"/>
        <end position="321"/>
    </location>
</feature>
<protein>
    <submittedName>
        <fullName evidence="2">Phosphatase family protein</fullName>
    </submittedName>
</protein>
<gene>
    <name evidence="2" type="ORF">MAM_04878</name>
</gene>
<dbReference type="EMBL" id="AZHE01000011">
    <property type="protein sequence ID" value="KHN97281.1"/>
    <property type="molecule type" value="Genomic_DNA"/>
</dbReference>
<dbReference type="HOGENOM" id="CLU_1042365_0_0_1"/>
<name>A0A0B2WML7_METAS</name>
<dbReference type="OrthoDB" id="5075095at2759"/>
<organism evidence="2 3">
    <name type="scientific">Metarhizium album (strain ARSEF 1941)</name>
    <dbReference type="NCBI Taxonomy" id="1081103"/>
    <lineage>
        <taxon>Eukaryota</taxon>
        <taxon>Fungi</taxon>
        <taxon>Dikarya</taxon>
        <taxon>Ascomycota</taxon>
        <taxon>Pezizomycotina</taxon>
        <taxon>Sordariomycetes</taxon>
        <taxon>Hypocreomycetidae</taxon>
        <taxon>Hypocreales</taxon>
        <taxon>Clavicipitaceae</taxon>
        <taxon>Metarhizium</taxon>
    </lineage>
</organism>
<evidence type="ECO:0000313" key="2">
    <source>
        <dbReference type="EMBL" id="KHN97281.1"/>
    </source>
</evidence>
<evidence type="ECO:0000256" key="1">
    <source>
        <dbReference type="SAM" id="MobiDB-lite"/>
    </source>
</evidence>
<evidence type="ECO:0000313" key="3">
    <source>
        <dbReference type="Proteomes" id="UP000030816"/>
    </source>
</evidence>
<reference evidence="2 3" key="1">
    <citation type="journal article" date="2014" name="Proc. Natl. Acad. Sci. U.S.A.">
        <title>Trajectory and genomic determinants of fungal-pathogen speciation and host adaptation.</title>
        <authorList>
            <person name="Hu X."/>
            <person name="Xiao G."/>
            <person name="Zheng P."/>
            <person name="Shang Y."/>
            <person name="Su Y."/>
            <person name="Zhang X."/>
            <person name="Liu X."/>
            <person name="Zhan S."/>
            <person name="St Leger R.J."/>
            <person name="Wang C."/>
        </authorList>
    </citation>
    <scope>NUCLEOTIDE SEQUENCE [LARGE SCALE GENOMIC DNA]</scope>
    <source>
        <strain evidence="2 3">ARSEF 1941</strain>
    </source>
</reference>
<comment type="caution">
    <text evidence="2">The sequence shown here is derived from an EMBL/GenBank/DDBJ whole genome shotgun (WGS) entry which is preliminary data.</text>
</comment>
<dbReference type="Proteomes" id="UP000030816">
    <property type="component" value="Unassembled WGS sequence"/>
</dbReference>
<dbReference type="RefSeq" id="XP_040678347.1">
    <property type="nucleotide sequence ID" value="XM_040823676.1"/>
</dbReference>
<feature type="region of interest" description="Disordered" evidence="1">
    <location>
        <begin position="51"/>
        <end position="78"/>
    </location>
</feature>
<accession>A0A0B2WML7</accession>
<dbReference type="AlphaFoldDB" id="A0A0B2WML7"/>